<name>A0A926IDI0_9FIRM</name>
<dbReference type="PROSITE" id="PS51782">
    <property type="entry name" value="LYSM"/>
    <property type="match status" value="1"/>
</dbReference>
<dbReference type="Pfam" id="PF12673">
    <property type="entry name" value="SipL"/>
    <property type="match status" value="3"/>
</dbReference>
<dbReference type="SMART" id="SM00257">
    <property type="entry name" value="LysM"/>
    <property type="match status" value="1"/>
</dbReference>
<evidence type="ECO:0000259" key="1">
    <source>
        <dbReference type="PROSITE" id="PS51782"/>
    </source>
</evidence>
<organism evidence="2 3">
    <name type="scientific">Zhenhengia yiwuensis</name>
    <dbReference type="NCBI Taxonomy" id="2763666"/>
    <lineage>
        <taxon>Bacteria</taxon>
        <taxon>Bacillati</taxon>
        <taxon>Bacillota</taxon>
        <taxon>Clostridia</taxon>
        <taxon>Lachnospirales</taxon>
        <taxon>Lachnospiraceae</taxon>
        <taxon>Zhenhengia</taxon>
    </lineage>
</organism>
<protein>
    <submittedName>
        <fullName evidence="2">DUF3794 domain-containing protein</fullName>
    </submittedName>
</protein>
<dbReference type="InterPro" id="IPR036779">
    <property type="entry name" value="LysM_dom_sf"/>
</dbReference>
<comment type="caution">
    <text evidence="2">The sequence shown here is derived from an EMBL/GenBank/DDBJ whole genome shotgun (WGS) entry which is preliminary data.</text>
</comment>
<dbReference type="Gene3D" id="3.10.350.10">
    <property type="entry name" value="LysM domain"/>
    <property type="match status" value="1"/>
</dbReference>
<reference evidence="2" key="1">
    <citation type="submission" date="2020-08" db="EMBL/GenBank/DDBJ databases">
        <title>Genome public.</title>
        <authorList>
            <person name="Liu C."/>
            <person name="Sun Q."/>
        </authorList>
    </citation>
    <scope>NUCLEOTIDE SEQUENCE</scope>
    <source>
        <strain evidence="2">NSJ-12</strain>
    </source>
</reference>
<sequence length="523" mass="59134">MALELVKKQIGLNEMTRKEAVQVVKERDIIVPDGKPDMQRVLYLDGEINIDQIDVQEDRVVYKGQLDTTILYVPENNSKEIYTMKGSIPLEDFVILEGVSNNQRVAFNYNIEHMHWNILNERKLNVKSIIGVCVEATKPKEMELVTEVRGDVAVQTNTGTLSVIKPSQSGTEKLVVKDELTIPQGKCSIGEVLKMNTCIKEEQTKRTDSEILYNGIVEVSTMYKTQEPDMPVEIVKHRIPFAGSTDLPKPSEEAYWNCDLSVKPIYMQVCPDFDGEDRVIEVECIVEAKYNTFDEDTETIIDDVYCPGKKVKMTNTSEDYMTLASKGVAKASKKDVITLENGAPMIDQIFSVNLKPVIDEKKVEGDKLTINGMLEAKVVYIDPESVNMIQTAMEMIPFSQDLTLEGLNEDSYVEVKVQPKDVEAGVYNKNDIMLEYGLDYMANVYNKGNIQTINQVDVADMDKEELNSYPSITVYIVKKGDTLWNLAKRFNTTVQDIVEINDLDENAPINIGQKLIILKKTKF</sequence>
<dbReference type="InterPro" id="IPR018392">
    <property type="entry name" value="LysM"/>
</dbReference>
<dbReference type="SUPFAM" id="SSF54106">
    <property type="entry name" value="LysM domain"/>
    <property type="match status" value="1"/>
</dbReference>
<evidence type="ECO:0000313" key="3">
    <source>
        <dbReference type="Proteomes" id="UP000655830"/>
    </source>
</evidence>
<evidence type="ECO:0000313" key="2">
    <source>
        <dbReference type="EMBL" id="MBC8578874.1"/>
    </source>
</evidence>
<gene>
    <name evidence="2" type="ORF">H8718_04925</name>
</gene>
<dbReference type="InterPro" id="IPR024300">
    <property type="entry name" value="SipL_SPOCS_dom"/>
</dbReference>
<dbReference type="Proteomes" id="UP000655830">
    <property type="component" value="Unassembled WGS sequence"/>
</dbReference>
<dbReference type="Pfam" id="PF01476">
    <property type="entry name" value="LysM"/>
    <property type="match status" value="1"/>
</dbReference>
<feature type="domain" description="LysM" evidence="1">
    <location>
        <begin position="473"/>
        <end position="517"/>
    </location>
</feature>
<keyword evidence="3" id="KW-1185">Reference proteome</keyword>
<dbReference type="EMBL" id="JACRSY010000006">
    <property type="protein sequence ID" value="MBC8578874.1"/>
    <property type="molecule type" value="Genomic_DNA"/>
</dbReference>
<proteinExistence type="predicted"/>
<dbReference type="AlphaFoldDB" id="A0A926IDI0"/>
<accession>A0A926IDI0</accession>
<dbReference type="CDD" id="cd00118">
    <property type="entry name" value="LysM"/>
    <property type="match status" value="1"/>
</dbReference>
<dbReference type="RefSeq" id="WP_249332003.1">
    <property type="nucleotide sequence ID" value="NZ_JACRSY010000006.1"/>
</dbReference>